<dbReference type="PANTHER" id="PTHR10366">
    <property type="entry name" value="NAD DEPENDENT EPIMERASE/DEHYDRATASE"/>
    <property type="match status" value="1"/>
</dbReference>
<protein>
    <submittedName>
        <fullName evidence="4">NAD-dependent epimerase/dehydratase family protein</fullName>
    </submittedName>
</protein>
<dbReference type="Pfam" id="PF01370">
    <property type="entry name" value="Epimerase"/>
    <property type="match status" value="1"/>
</dbReference>
<comment type="caution">
    <text evidence="4">The sequence shown here is derived from an EMBL/GenBank/DDBJ whole genome shotgun (WGS) entry which is preliminary data.</text>
</comment>
<evidence type="ECO:0000313" key="4">
    <source>
        <dbReference type="EMBL" id="MZR22053.1"/>
    </source>
</evidence>
<keyword evidence="5" id="KW-1185">Reference proteome</keyword>
<dbReference type="OrthoDB" id="9778052at2"/>
<comment type="similarity">
    <text evidence="2">Belongs to the NAD(P)-dependent epimerase/dehydratase family. Dihydroflavonol-4-reductase subfamily.</text>
</comment>
<proteinExistence type="inferred from homology"/>
<keyword evidence="1" id="KW-0560">Oxidoreductase</keyword>
<dbReference type="InterPro" id="IPR036291">
    <property type="entry name" value="NAD(P)-bd_dom_sf"/>
</dbReference>
<evidence type="ECO:0000256" key="1">
    <source>
        <dbReference type="ARBA" id="ARBA00023002"/>
    </source>
</evidence>
<evidence type="ECO:0000313" key="5">
    <source>
        <dbReference type="Proteomes" id="UP000445696"/>
    </source>
</evidence>
<sequence length="340" mass="36746">MSETALVTVTGASGFIALHTIRQLLEQGYAVRGTVRDPGRVERLATGLSRYCDVGNLSFVRADLTEDDGWQEAMDGADFLLHMASPLPAEAPDDENELIVPARDGALRALRAAVAAGVRRVVMTSSIAAISGGQDKSATLDESHWSDVTKDIGAYQKSKTIAERAAWDYIDGLPASGRPEFAVINPGFVLGPVIDRDTSASHEIVRRLMARKVPGIPDIGFSFVDVRDVASAHVTALTHSAAPGNRYICVAESMSFRDLAQQLQDHLAPRGYRIPQRAVPDWMVRALALINPTYKVVVSRLGPATKFDTSRVRGDFGWQPLPMAQSIVDTADSLIAQKIA</sequence>
<dbReference type="Proteomes" id="UP000445696">
    <property type="component" value="Unassembled WGS sequence"/>
</dbReference>
<evidence type="ECO:0000259" key="3">
    <source>
        <dbReference type="Pfam" id="PF01370"/>
    </source>
</evidence>
<dbReference type="RefSeq" id="WP_161338471.1">
    <property type="nucleotide sequence ID" value="NZ_JBHSDG010000006.1"/>
</dbReference>
<evidence type="ECO:0000256" key="2">
    <source>
        <dbReference type="ARBA" id="ARBA00023445"/>
    </source>
</evidence>
<dbReference type="SUPFAM" id="SSF51735">
    <property type="entry name" value="NAD(P)-binding Rossmann-fold domains"/>
    <property type="match status" value="1"/>
</dbReference>
<name>A0A845MDD1_9PROT</name>
<dbReference type="InterPro" id="IPR001509">
    <property type="entry name" value="Epimerase_deHydtase"/>
</dbReference>
<gene>
    <name evidence="4" type="ORF">GQF03_06885</name>
</gene>
<accession>A0A845MDD1</accession>
<organism evidence="4 5">
    <name type="scientific">Sneathiella chungangensis</name>
    <dbReference type="NCBI Taxonomy" id="1418234"/>
    <lineage>
        <taxon>Bacteria</taxon>
        <taxon>Pseudomonadati</taxon>
        <taxon>Pseudomonadota</taxon>
        <taxon>Alphaproteobacteria</taxon>
        <taxon>Sneathiellales</taxon>
        <taxon>Sneathiellaceae</taxon>
        <taxon>Sneathiella</taxon>
    </lineage>
</organism>
<dbReference type="InterPro" id="IPR050425">
    <property type="entry name" value="NAD(P)_dehydrat-like"/>
</dbReference>
<dbReference type="EMBL" id="WTVA01000002">
    <property type="protein sequence ID" value="MZR22053.1"/>
    <property type="molecule type" value="Genomic_DNA"/>
</dbReference>
<feature type="domain" description="NAD-dependent epimerase/dehydratase" evidence="3">
    <location>
        <begin position="7"/>
        <end position="245"/>
    </location>
</feature>
<reference evidence="4 5" key="1">
    <citation type="journal article" date="2014" name="Int. J. Syst. Evol. Microbiol.">
        <title>Sneathiella chungangensis sp. nov., isolated from a marine sand, and emended description of the genus Sneathiella.</title>
        <authorList>
            <person name="Siamphan C."/>
            <person name="Kim H."/>
            <person name="Lee J.S."/>
            <person name="Kim W."/>
        </authorList>
    </citation>
    <scope>NUCLEOTIDE SEQUENCE [LARGE SCALE GENOMIC DNA]</scope>
    <source>
        <strain evidence="4 5">KCTC 32476</strain>
    </source>
</reference>
<dbReference type="FunFam" id="3.40.50.720:FF:000336">
    <property type="entry name" value="Aldehyde reductase"/>
    <property type="match status" value="1"/>
</dbReference>
<dbReference type="GO" id="GO:0016616">
    <property type="term" value="F:oxidoreductase activity, acting on the CH-OH group of donors, NAD or NADP as acceptor"/>
    <property type="evidence" value="ECO:0007669"/>
    <property type="project" value="TreeGrafter"/>
</dbReference>
<dbReference type="PANTHER" id="PTHR10366:SF564">
    <property type="entry name" value="STEROL-4-ALPHA-CARBOXYLATE 3-DEHYDROGENASE, DECARBOXYLATING"/>
    <property type="match status" value="1"/>
</dbReference>
<dbReference type="Gene3D" id="3.40.50.720">
    <property type="entry name" value="NAD(P)-binding Rossmann-like Domain"/>
    <property type="match status" value="1"/>
</dbReference>
<dbReference type="AlphaFoldDB" id="A0A845MDD1"/>